<evidence type="ECO:0000256" key="2">
    <source>
        <dbReference type="ARBA" id="ARBA00022679"/>
    </source>
</evidence>
<keyword evidence="3" id="KW-0547">Nucleotide-binding</keyword>
<evidence type="ECO:0000256" key="3">
    <source>
        <dbReference type="ARBA" id="ARBA00022741"/>
    </source>
</evidence>
<feature type="non-terminal residue" evidence="7">
    <location>
        <position position="73"/>
    </location>
</feature>
<dbReference type="PANTHER" id="PTHR27002">
    <property type="entry name" value="RECEPTOR-LIKE SERINE/THREONINE-PROTEIN KINASE SD1-8"/>
    <property type="match status" value="1"/>
</dbReference>
<reference evidence="7 8" key="1">
    <citation type="journal article" date="2023" name="Plants (Basel)">
        <title>Bridging the Gap: Combining Genomics and Transcriptomics Approaches to Understand Stylosanthes scabra, an Orphan Legume from the Brazilian Caatinga.</title>
        <authorList>
            <person name="Ferreira-Neto J.R.C."/>
            <person name="da Silva M.D."/>
            <person name="Binneck E."/>
            <person name="de Melo N.F."/>
            <person name="da Silva R.H."/>
            <person name="de Melo A.L.T.M."/>
            <person name="Pandolfi V."/>
            <person name="Bustamante F.O."/>
            <person name="Brasileiro-Vidal A.C."/>
            <person name="Benko-Iseppon A.M."/>
        </authorList>
    </citation>
    <scope>NUCLEOTIDE SEQUENCE [LARGE SCALE GENOMIC DNA]</scope>
    <source>
        <tissue evidence="7">Leaves</tissue>
    </source>
</reference>
<accession>A0ABU6TG52</accession>
<dbReference type="InterPro" id="IPR011009">
    <property type="entry name" value="Kinase-like_dom_sf"/>
</dbReference>
<gene>
    <name evidence="7" type="ORF">PIB30_038396</name>
</gene>
<evidence type="ECO:0000256" key="5">
    <source>
        <dbReference type="ARBA" id="ARBA00022840"/>
    </source>
</evidence>
<evidence type="ECO:0000313" key="8">
    <source>
        <dbReference type="Proteomes" id="UP001341840"/>
    </source>
</evidence>
<dbReference type="SUPFAM" id="SSF56112">
    <property type="entry name" value="Protein kinase-like (PK-like)"/>
    <property type="match status" value="1"/>
</dbReference>
<keyword evidence="6" id="KW-0732">Signal</keyword>
<evidence type="ECO:0000256" key="1">
    <source>
        <dbReference type="ARBA" id="ARBA00022527"/>
    </source>
</evidence>
<keyword evidence="4" id="KW-0418">Kinase</keyword>
<keyword evidence="1" id="KW-0723">Serine/threonine-protein kinase</keyword>
<evidence type="ECO:0000256" key="4">
    <source>
        <dbReference type="ARBA" id="ARBA00022777"/>
    </source>
</evidence>
<dbReference type="Gene3D" id="3.30.200.20">
    <property type="entry name" value="Phosphorylase Kinase, domain 1"/>
    <property type="match status" value="1"/>
</dbReference>
<name>A0ABU6TG52_9FABA</name>
<evidence type="ECO:0000256" key="6">
    <source>
        <dbReference type="SAM" id="SignalP"/>
    </source>
</evidence>
<feature type="signal peptide" evidence="6">
    <location>
        <begin position="1"/>
        <end position="19"/>
    </location>
</feature>
<sequence length="73" mass="8036">MTLVVVNCILLIIIDLLTTTKYTKKKSLVEKHDDEGDKEDLELPIFDLATIVKAAGDFSFSNKLGEGGFGTVY</sequence>
<evidence type="ECO:0000313" key="7">
    <source>
        <dbReference type="EMBL" id="MED6146838.1"/>
    </source>
</evidence>
<comment type="caution">
    <text evidence="7">The sequence shown here is derived from an EMBL/GenBank/DDBJ whole genome shotgun (WGS) entry which is preliminary data.</text>
</comment>
<dbReference type="Proteomes" id="UP001341840">
    <property type="component" value="Unassembled WGS sequence"/>
</dbReference>
<dbReference type="PANTHER" id="PTHR27002:SF851">
    <property type="entry name" value="G-TYPE LECTIN S-RECEPTOR-LIKE SERINE_THREONINE-PROTEIN KINASE SD1-1"/>
    <property type="match status" value="1"/>
</dbReference>
<proteinExistence type="predicted"/>
<keyword evidence="8" id="KW-1185">Reference proteome</keyword>
<dbReference type="EMBL" id="JASCZI010090819">
    <property type="protein sequence ID" value="MED6146838.1"/>
    <property type="molecule type" value="Genomic_DNA"/>
</dbReference>
<organism evidence="7 8">
    <name type="scientific">Stylosanthes scabra</name>
    <dbReference type="NCBI Taxonomy" id="79078"/>
    <lineage>
        <taxon>Eukaryota</taxon>
        <taxon>Viridiplantae</taxon>
        <taxon>Streptophyta</taxon>
        <taxon>Embryophyta</taxon>
        <taxon>Tracheophyta</taxon>
        <taxon>Spermatophyta</taxon>
        <taxon>Magnoliopsida</taxon>
        <taxon>eudicotyledons</taxon>
        <taxon>Gunneridae</taxon>
        <taxon>Pentapetalae</taxon>
        <taxon>rosids</taxon>
        <taxon>fabids</taxon>
        <taxon>Fabales</taxon>
        <taxon>Fabaceae</taxon>
        <taxon>Papilionoideae</taxon>
        <taxon>50 kb inversion clade</taxon>
        <taxon>dalbergioids sensu lato</taxon>
        <taxon>Dalbergieae</taxon>
        <taxon>Pterocarpus clade</taxon>
        <taxon>Stylosanthes</taxon>
    </lineage>
</organism>
<keyword evidence="5" id="KW-0067">ATP-binding</keyword>
<keyword evidence="2" id="KW-0808">Transferase</keyword>
<feature type="chain" id="PRO_5046041044" evidence="6">
    <location>
        <begin position="20"/>
        <end position="73"/>
    </location>
</feature>
<protein>
    <submittedName>
        <fullName evidence="7">Uncharacterized protein</fullName>
    </submittedName>
</protein>